<feature type="domain" description="Fe2OG dioxygenase" evidence="9">
    <location>
        <begin position="183"/>
        <end position="280"/>
    </location>
</feature>
<reference evidence="10" key="2">
    <citation type="submission" date="2019-06" db="EMBL/GenBank/DDBJ databases">
        <title>Genomics analysis of Aphanomyces spp. identifies a new class of oomycete effector associated with host adaptation.</title>
        <authorList>
            <person name="Gaulin E."/>
        </authorList>
    </citation>
    <scope>NUCLEOTIDE SEQUENCE</scope>
    <source>
        <strain evidence="10">CBS 578.67</strain>
    </source>
</reference>
<sequence length="673" mass="74605">MPQKKSAASLLDALSPQLLSLVEASLGQSLVKATDAAPPSISVPSSAKTDASKAEETSSPPLQPPPAVPRRPTGLNHSEVFVLRESSSPGFIVREDFLGDAPAMAVRDACLRLQQMHEMRDAEVGMGKGGDVTSHVAHARGDQLMWLSHDESQVPPPIQHLMKHIERLVHGLVKAAPELGIRNIRSTQFAIFPGNNTRFVKHVDTYSHRPGLRRCITCLYYLNPHWDLSHGGQLRVHLGESSWDVPPRLDTLLLFRSTDVEHEVLPTTVDRLALTTWFYCNADDANIPHTTRTANPASATAAAAPKTFPRASRPPCIRSDDSQPLDVDMAPRRAPPLPTSISPSPDDTIFVSIPSFRDSECAPTLQHLFATAACPARVVVGLCLQHADDDDTAFVDKYGAQVRVTRMHHTDATGPCLARHAAQQLWRGERYHLQIDSHMRYESLVRSFRPHWDAYLVEQLHRCDATKPILTTYPMGYHLPNQIPSDTRPTLLCASHFDTHGLLRQTGKVLKVSPPRPLPCSFWAAGFAFSEATVIQHVPYDPSLSHLFFGEENSMAARLWTHGYDFFAPPEAVVYHLWSRAHRPVFQDTRPTAEKEKAASLARVQRLLAGQDDNPTTGLGQERSIRAFEAMQGVCFATQDIDWTSMWGRTHAPIEFDLAASSAVTFTDEKTSR</sequence>
<name>A0A485KTR2_9STRA</name>
<dbReference type="SMART" id="SM00702">
    <property type="entry name" value="P4Hc"/>
    <property type="match status" value="1"/>
</dbReference>
<evidence type="ECO:0000313" key="12">
    <source>
        <dbReference type="Proteomes" id="UP000332933"/>
    </source>
</evidence>
<dbReference type="InterPro" id="IPR005123">
    <property type="entry name" value="Oxoglu/Fe-dep_dioxygenase_dom"/>
</dbReference>
<dbReference type="EMBL" id="CAADRA010005316">
    <property type="protein sequence ID" value="VFT88473.1"/>
    <property type="molecule type" value="Genomic_DNA"/>
</dbReference>
<dbReference type="EMBL" id="VJMH01005295">
    <property type="protein sequence ID" value="KAF0697729.1"/>
    <property type="molecule type" value="Genomic_DNA"/>
</dbReference>
<evidence type="ECO:0000256" key="4">
    <source>
        <dbReference type="ARBA" id="ARBA00022964"/>
    </source>
</evidence>
<evidence type="ECO:0000259" key="9">
    <source>
        <dbReference type="PROSITE" id="PS51471"/>
    </source>
</evidence>
<dbReference type="InterPro" id="IPR006620">
    <property type="entry name" value="Pro_4_hyd_alph"/>
</dbReference>
<dbReference type="PROSITE" id="PS51471">
    <property type="entry name" value="FE2OG_OXY"/>
    <property type="match status" value="1"/>
</dbReference>
<evidence type="ECO:0000313" key="11">
    <source>
        <dbReference type="EMBL" id="VFT88473.1"/>
    </source>
</evidence>
<comment type="catalytic activity">
    <reaction evidence="7">
        <text>L-lysyl-[collagen] + 2-oxoglutarate + O2 = (5R)-5-hydroxy-L-lysyl-[collagen] + succinate + CO2</text>
        <dbReference type="Rhea" id="RHEA:16569"/>
        <dbReference type="Rhea" id="RHEA-COMP:12751"/>
        <dbReference type="Rhea" id="RHEA-COMP:12752"/>
        <dbReference type="ChEBI" id="CHEBI:15379"/>
        <dbReference type="ChEBI" id="CHEBI:16526"/>
        <dbReference type="ChEBI" id="CHEBI:16810"/>
        <dbReference type="ChEBI" id="CHEBI:29969"/>
        <dbReference type="ChEBI" id="CHEBI:30031"/>
        <dbReference type="ChEBI" id="CHEBI:133442"/>
        <dbReference type="EC" id="1.14.11.4"/>
    </reaction>
</comment>
<feature type="compositionally biased region" description="Low complexity" evidence="8">
    <location>
        <begin position="292"/>
        <end position="311"/>
    </location>
</feature>
<proteinExistence type="predicted"/>
<evidence type="ECO:0000313" key="10">
    <source>
        <dbReference type="EMBL" id="KAF0697729.1"/>
    </source>
</evidence>
<dbReference type="PANTHER" id="PTHR34496:SF9">
    <property type="entry name" value="[SKP1-PROTEIN]-HYDROXYPROLINE N-ACETYLGLUCOSAMINYLTRANSFERASE"/>
    <property type="match status" value="1"/>
</dbReference>
<dbReference type="Pfam" id="PF13640">
    <property type="entry name" value="2OG-FeII_Oxy_3"/>
    <property type="match status" value="1"/>
</dbReference>
<feature type="compositionally biased region" description="Low complexity" evidence="8">
    <location>
        <begin position="36"/>
        <end position="47"/>
    </location>
</feature>
<dbReference type="EC" id="1.14.11.4" evidence="2"/>
<evidence type="ECO:0000256" key="5">
    <source>
        <dbReference type="ARBA" id="ARBA00023002"/>
    </source>
</evidence>
<dbReference type="Gene3D" id="2.60.120.620">
    <property type="entry name" value="q2cbj1_9rhob like domain"/>
    <property type="match status" value="1"/>
</dbReference>
<keyword evidence="4" id="KW-0223">Dioxygenase</keyword>
<keyword evidence="6" id="KW-0408">Iron</keyword>
<accession>A0A485KTR2</accession>
<dbReference type="AlphaFoldDB" id="A0A485KTR2"/>
<feature type="region of interest" description="Disordered" evidence="8">
    <location>
        <begin position="292"/>
        <end position="326"/>
    </location>
</feature>
<dbReference type="Gene3D" id="3.90.550.10">
    <property type="entry name" value="Spore Coat Polysaccharide Biosynthesis Protein SpsA, Chain A"/>
    <property type="match status" value="1"/>
</dbReference>
<dbReference type="SUPFAM" id="SSF53448">
    <property type="entry name" value="Nucleotide-diphospho-sugar transferases"/>
    <property type="match status" value="1"/>
</dbReference>
<evidence type="ECO:0000256" key="2">
    <source>
        <dbReference type="ARBA" id="ARBA00012264"/>
    </source>
</evidence>
<organism evidence="11 12">
    <name type="scientific">Aphanomyces stellatus</name>
    <dbReference type="NCBI Taxonomy" id="120398"/>
    <lineage>
        <taxon>Eukaryota</taxon>
        <taxon>Sar</taxon>
        <taxon>Stramenopiles</taxon>
        <taxon>Oomycota</taxon>
        <taxon>Saprolegniomycetes</taxon>
        <taxon>Saprolegniales</taxon>
        <taxon>Verrucalvaceae</taxon>
        <taxon>Aphanomyces</taxon>
    </lineage>
</organism>
<dbReference type="PANTHER" id="PTHR34496">
    <property type="entry name" value="GLCNAC TRANSFERASE-RELATED"/>
    <property type="match status" value="1"/>
</dbReference>
<reference evidence="11 12" key="1">
    <citation type="submission" date="2019-03" db="EMBL/GenBank/DDBJ databases">
        <authorList>
            <person name="Gaulin E."/>
            <person name="Dumas B."/>
        </authorList>
    </citation>
    <scope>NUCLEOTIDE SEQUENCE [LARGE SCALE GENOMIC DNA]</scope>
    <source>
        <strain evidence="11">CBS 568.67</strain>
    </source>
</reference>
<dbReference type="Pfam" id="PF11397">
    <property type="entry name" value="GlcNAc"/>
    <property type="match status" value="2"/>
</dbReference>
<keyword evidence="3" id="KW-0479">Metal-binding</keyword>
<feature type="region of interest" description="Disordered" evidence="8">
    <location>
        <begin position="33"/>
        <end position="74"/>
    </location>
</feature>
<dbReference type="Proteomes" id="UP000332933">
    <property type="component" value="Unassembled WGS sequence"/>
</dbReference>
<evidence type="ECO:0000256" key="8">
    <source>
        <dbReference type="SAM" id="MobiDB-lite"/>
    </source>
</evidence>
<evidence type="ECO:0000256" key="6">
    <source>
        <dbReference type="ARBA" id="ARBA00023004"/>
    </source>
</evidence>
<dbReference type="GO" id="GO:0008475">
    <property type="term" value="F:procollagen-lysine 5-dioxygenase activity"/>
    <property type="evidence" value="ECO:0007669"/>
    <property type="project" value="UniProtKB-EC"/>
</dbReference>
<dbReference type="GO" id="GO:0005506">
    <property type="term" value="F:iron ion binding"/>
    <property type="evidence" value="ECO:0007669"/>
    <property type="project" value="InterPro"/>
</dbReference>
<comment type="cofactor">
    <cofactor evidence="1">
        <name>L-ascorbate</name>
        <dbReference type="ChEBI" id="CHEBI:38290"/>
    </cofactor>
</comment>
<evidence type="ECO:0000256" key="7">
    <source>
        <dbReference type="ARBA" id="ARBA00047930"/>
    </source>
</evidence>
<keyword evidence="5" id="KW-0560">Oxidoreductase</keyword>
<dbReference type="InterPro" id="IPR021067">
    <property type="entry name" value="Glycosyltransferase"/>
</dbReference>
<protein>
    <recommendedName>
        <fullName evidence="2">procollagen-lysine 5-dioxygenase</fullName>
        <ecNumber evidence="2">1.14.11.4</ecNumber>
    </recommendedName>
</protein>
<dbReference type="OrthoDB" id="76265at2759"/>
<evidence type="ECO:0000256" key="3">
    <source>
        <dbReference type="ARBA" id="ARBA00022723"/>
    </source>
</evidence>
<dbReference type="InterPro" id="IPR044862">
    <property type="entry name" value="Pro_4_hyd_alph_FE2OG_OXY"/>
</dbReference>
<keyword evidence="12" id="KW-1185">Reference proteome</keyword>
<dbReference type="GO" id="GO:0031418">
    <property type="term" value="F:L-ascorbic acid binding"/>
    <property type="evidence" value="ECO:0007669"/>
    <property type="project" value="InterPro"/>
</dbReference>
<gene>
    <name evidence="11" type="primary">Aste57867_11615</name>
    <name evidence="10" type="ORF">As57867_011572</name>
    <name evidence="11" type="ORF">ASTE57867_11615</name>
</gene>
<dbReference type="InterPro" id="IPR029044">
    <property type="entry name" value="Nucleotide-diphossugar_trans"/>
</dbReference>
<evidence type="ECO:0000256" key="1">
    <source>
        <dbReference type="ARBA" id="ARBA00001961"/>
    </source>
</evidence>